<dbReference type="GO" id="GO:0005049">
    <property type="term" value="F:nuclear export signal receptor activity"/>
    <property type="evidence" value="ECO:0007669"/>
    <property type="project" value="TreeGrafter"/>
</dbReference>
<name>A0A7R9GJG5_9CRUS</name>
<accession>A0A7R9GJG5</accession>
<dbReference type="GO" id="GO:0006611">
    <property type="term" value="P:protein export from nucleus"/>
    <property type="evidence" value="ECO:0007669"/>
    <property type="project" value="TreeGrafter"/>
</dbReference>
<dbReference type="Pfam" id="PF08506">
    <property type="entry name" value="Cse1"/>
    <property type="match status" value="2"/>
</dbReference>
<proteinExistence type="predicted"/>
<feature type="domain" description="Exportin-2 central" evidence="1">
    <location>
        <begin position="65"/>
        <end position="109"/>
    </location>
</feature>
<dbReference type="PANTHER" id="PTHR10997">
    <property type="entry name" value="IMPORTIN-7, 8, 11"/>
    <property type="match status" value="1"/>
</dbReference>
<organism evidence="2">
    <name type="scientific">Notodromas monacha</name>
    <dbReference type="NCBI Taxonomy" id="399045"/>
    <lineage>
        <taxon>Eukaryota</taxon>
        <taxon>Metazoa</taxon>
        <taxon>Ecdysozoa</taxon>
        <taxon>Arthropoda</taxon>
        <taxon>Crustacea</taxon>
        <taxon>Oligostraca</taxon>
        <taxon>Ostracoda</taxon>
        <taxon>Podocopa</taxon>
        <taxon>Podocopida</taxon>
        <taxon>Cypridocopina</taxon>
        <taxon>Cypridoidea</taxon>
        <taxon>Cyprididae</taxon>
        <taxon>Notodromas</taxon>
    </lineage>
</organism>
<dbReference type="PANTHER" id="PTHR10997:SF8">
    <property type="entry name" value="EXPORTIN-2"/>
    <property type="match status" value="1"/>
</dbReference>
<dbReference type="OrthoDB" id="309339at2759"/>
<reference evidence="2" key="1">
    <citation type="submission" date="2020-11" db="EMBL/GenBank/DDBJ databases">
        <authorList>
            <person name="Tran Van P."/>
        </authorList>
    </citation>
    <scope>NUCLEOTIDE SEQUENCE</scope>
</reference>
<evidence type="ECO:0000259" key="1">
    <source>
        <dbReference type="Pfam" id="PF08506"/>
    </source>
</evidence>
<gene>
    <name evidence="2" type="ORF">NMOB1V02_LOCUS10278</name>
</gene>
<dbReference type="Gene3D" id="1.25.10.10">
    <property type="entry name" value="Leucine-rich Repeat Variant"/>
    <property type="match status" value="1"/>
</dbReference>
<feature type="domain" description="Exportin-2 central" evidence="1">
    <location>
        <begin position="8"/>
        <end position="64"/>
    </location>
</feature>
<dbReference type="GO" id="GO:0005635">
    <property type="term" value="C:nuclear envelope"/>
    <property type="evidence" value="ECO:0007669"/>
    <property type="project" value="TreeGrafter"/>
</dbReference>
<sequence>MTLRWRPEVIIPNMEFRPGDRELFEDSPEDYIRHDVEGSDMETRRRAACELVRALSMFFETKITGRQKKSGVTKANALVDIKSFFSHHILPELADAQVDAHPVLKADTLQ</sequence>
<dbReference type="InterPro" id="IPR013713">
    <property type="entry name" value="XPO2_central"/>
</dbReference>
<dbReference type="Proteomes" id="UP000678499">
    <property type="component" value="Unassembled WGS sequence"/>
</dbReference>
<keyword evidence="3" id="KW-1185">Reference proteome</keyword>
<evidence type="ECO:0000313" key="2">
    <source>
        <dbReference type="EMBL" id="CAD7282657.1"/>
    </source>
</evidence>
<dbReference type="EMBL" id="CAJPEX010004117">
    <property type="protein sequence ID" value="CAG0922809.1"/>
    <property type="molecule type" value="Genomic_DNA"/>
</dbReference>
<dbReference type="GO" id="GO:0005829">
    <property type="term" value="C:cytosol"/>
    <property type="evidence" value="ECO:0007669"/>
    <property type="project" value="TreeGrafter"/>
</dbReference>
<dbReference type="SUPFAM" id="SSF48371">
    <property type="entry name" value="ARM repeat"/>
    <property type="match status" value="1"/>
</dbReference>
<dbReference type="EMBL" id="OA886154">
    <property type="protein sequence ID" value="CAD7282657.1"/>
    <property type="molecule type" value="Genomic_DNA"/>
</dbReference>
<dbReference type="AlphaFoldDB" id="A0A7R9GJG5"/>
<dbReference type="InterPro" id="IPR016024">
    <property type="entry name" value="ARM-type_fold"/>
</dbReference>
<protein>
    <recommendedName>
        <fullName evidence="1">Exportin-2 central domain-containing protein</fullName>
    </recommendedName>
</protein>
<dbReference type="InterPro" id="IPR011989">
    <property type="entry name" value="ARM-like"/>
</dbReference>
<evidence type="ECO:0000313" key="3">
    <source>
        <dbReference type="Proteomes" id="UP000678499"/>
    </source>
</evidence>
<dbReference type="GO" id="GO:0006606">
    <property type="term" value="P:protein import into nucleus"/>
    <property type="evidence" value="ECO:0007669"/>
    <property type="project" value="TreeGrafter"/>
</dbReference>